<dbReference type="Gene3D" id="3.40.50.1950">
    <property type="entry name" value="Flavin prenyltransferase-like"/>
    <property type="match status" value="1"/>
</dbReference>
<dbReference type="GO" id="GO:0010181">
    <property type="term" value="F:FMN binding"/>
    <property type="evidence" value="ECO:0007669"/>
    <property type="project" value="UniProtKB-UniRule"/>
</dbReference>
<comment type="similarity">
    <text evidence="3 4">In the N-terminal section; belongs to the HFCD (homo-oligomeric flavin containing Cys decarboxylase) superfamily.</text>
</comment>
<comment type="pathway">
    <text evidence="3 4">Cofactor biosynthesis; coenzyme A biosynthesis; CoA from (R)-pantothenate: step 2/5.</text>
</comment>
<comment type="catalytic activity">
    <reaction evidence="3 4">
        <text>N-[(R)-4-phosphopantothenoyl]-L-cysteine + H(+) = (R)-4'-phosphopantetheine + CO2</text>
        <dbReference type="Rhea" id="RHEA:16793"/>
        <dbReference type="ChEBI" id="CHEBI:15378"/>
        <dbReference type="ChEBI" id="CHEBI:16526"/>
        <dbReference type="ChEBI" id="CHEBI:59458"/>
        <dbReference type="ChEBI" id="CHEBI:61723"/>
        <dbReference type="EC" id="4.1.1.36"/>
    </reaction>
</comment>
<sequence>MSYGEKAGASLPFADGLFPHGPWPAPATLWPVSNDAKPTVLVIVGGSMAAVKAPSVLRRLREGGAQVRVIATRAALHFITELSLSTAADGPVGTDEHWFEPRPDALHLTHARVDAAVVVGASAELLAGAAHGHAGDLALATLLSVRAPILWVPAMNEAMWSHPAVQANAAQLRAWGHAFLGPEVGAFGTRGEGSGVGRMSEPEEIAAAVLALVEPAVEGQRLPGAPGAQDLAGRRVVVSAGPTREYLDPVRFISNPSSGKMGFAVAEAARDRGAQVTLVTGPVSLPDPAGLRVVRIESALDLRSAVLQAAQDADLVVMTAAVADYRAAAPSGEKQAKVAGDVKVHLTPNPDILAELGQAKGRRVLVGFAMETHAGVERAAQKAQRKNADFILLNYPTQAGTAFGGDDNQVTLVRPDGTHEAWPHMSKREVATRLLTEAARHLPPLTPAAPIA</sequence>
<comment type="cofactor">
    <cofactor evidence="3">
        <name>FMN</name>
        <dbReference type="ChEBI" id="CHEBI:58210"/>
    </cofactor>
    <text evidence="3">Binds 1 FMN per subunit.</text>
</comment>
<evidence type="ECO:0000256" key="1">
    <source>
        <dbReference type="ARBA" id="ARBA00022793"/>
    </source>
</evidence>
<dbReference type="Gene3D" id="3.40.50.10300">
    <property type="entry name" value="CoaB-like"/>
    <property type="match status" value="1"/>
</dbReference>
<dbReference type="SUPFAM" id="SSF102645">
    <property type="entry name" value="CoaB-like"/>
    <property type="match status" value="1"/>
</dbReference>
<comment type="function">
    <text evidence="4">Catalyzes two steps in the biosynthesis of coenzyme A. In the first step cysteine is conjugated to 4'-phosphopantothenate to form 4-phosphopantothenoylcysteine, in the latter compound is decarboxylated to form 4'-phosphopantotheine.</text>
</comment>
<evidence type="ECO:0000313" key="8">
    <source>
        <dbReference type="Proteomes" id="UP000240317"/>
    </source>
</evidence>
<feature type="binding site" evidence="3">
    <location>
        <begin position="350"/>
        <end position="353"/>
    </location>
    <ligand>
        <name>CTP</name>
        <dbReference type="ChEBI" id="CHEBI:37563"/>
    </ligand>
</feature>
<organism evidence="7 8">
    <name type="scientific">Deinococcus arcticus</name>
    <dbReference type="NCBI Taxonomy" id="2136176"/>
    <lineage>
        <taxon>Bacteria</taxon>
        <taxon>Thermotogati</taxon>
        <taxon>Deinococcota</taxon>
        <taxon>Deinococci</taxon>
        <taxon>Deinococcales</taxon>
        <taxon>Deinococcaceae</taxon>
        <taxon>Deinococcus</taxon>
    </lineage>
</organism>
<dbReference type="GO" id="GO:0015937">
    <property type="term" value="P:coenzyme A biosynthetic process"/>
    <property type="evidence" value="ECO:0007669"/>
    <property type="project" value="UniProtKB-UniRule"/>
</dbReference>
<name>A0A2T3W6X0_9DEIO</name>
<dbReference type="EC" id="6.3.2.5" evidence="3"/>
<feature type="domain" description="Flavoprotein" evidence="5">
    <location>
        <begin position="39"/>
        <end position="211"/>
    </location>
</feature>
<dbReference type="UniPathway" id="UPA00241">
    <property type="reaction ID" value="UER00353"/>
</dbReference>
<proteinExistence type="inferred from homology"/>
<comment type="caution">
    <text evidence="3">Lacks conserved residue(s) required for the propagation of feature annotation.</text>
</comment>
<comment type="function">
    <text evidence="3">Catalyzes two sequential steps in the biosynthesis of coenzyme A. In the first step cysteine is conjugated to 4'-phosphopantothenate to form 4-phosphopantothenoylcysteine. In the second step the latter compound is decarboxylated to form 4'-phosphopantotheine.</text>
</comment>
<feature type="domain" description="DNA/pantothenate metabolism flavoprotein C-terminal" evidence="6">
    <location>
        <begin position="231"/>
        <end position="439"/>
    </location>
</feature>
<dbReference type="GO" id="GO:0004633">
    <property type="term" value="F:phosphopantothenoylcysteine decarboxylase activity"/>
    <property type="evidence" value="ECO:0007669"/>
    <property type="project" value="UniProtKB-UniRule"/>
</dbReference>
<dbReference type="GO" id="GO:0004632">
    <property type="term" value="F:phosphopantothenate--cysteine ligase activity"/>
    <property type="evidence" value="ECO:0007669"/>
    <property type="project" value="UniProtKB-UniRule"/>
</dbReference>
<dbReference type="Pfam" id="PF02441">
    <property type="entry name" value="Flavoprotein"/>
    <property type="match status" value="1"/>
</dbReference>
<feature type="binding site" evidence="3">
    <location>
        <position position="368"/>
    </location>
    <ligand>
        <name>CTP</name>
        <dbReference type="ChEBI" id="CHEBI:37563"/>
    </ligand>
</feature>
<evidence type="ECO:0000259" key="6">
    <source>
        <dbReference type="Pfam" id="PF04127"/>
    </source>
</evidence>
<comment type="cofactor">
    <cofactor evidence="3">
        <name>Mg(2+)</name>
        <dbReference type="ChEBI" id="CHEBI:18420"/>
    </cofactor>
</comment>
<feature type="binding site" evidence="3">
    <location>
        <position position="382"/>
    </location>
    <ligand>
        <name>CTP</name>
        <dbReference type="ChEBI" id="CHEBI:37563"/>
    </ligand>
</feature>
<dbReference type="InterPro" id="IPR003382">
    <property type="entry name" value="Flavoprotein"/>
</dbReference>
<keyword evidence="3 4" id="KW-0288">FMN</keyword>
<dbReference type="InterPro" id="IPR036551">
    <property type="entry name" value="Flavin_trans-like"/>
</dbReference>
<evidence type="ECO:0000256" key="4">
    <source>
        <dbReference type="RuleBase" id="RU364078"/>
    </source>
</evidence>
<dbReference type="SUPFAM" id="SSF52507">
    <property type="entry name" value="Homo-oligomeric flavin-containing Cys decarboxylases, HFCD"/>
    <property type="match status" value="1"/>
</dbReference>
<dbReference type="Proteomes" id="UP000240317">
    <property type="component" value="Unassembled WGS sequence"/>
</dbReference>
<keyword evidence="3" id="KW-0511">Multifunctional enzyme</keyword>
<feature type="binding site" evidence="3">
    <location>
        <position position="324"/>
    </location>
    <ligand>
        <name>CTP</name>
        <dbReference type="ChEBI" id="CHEBI:37563"/>
    </ligand>
</feature>
<dbReference type="EMBL" id="PYSV01000010">
    <property type="protein sequence ID" value="PTA67639.1"/>
    <property type="molecule type" value="Genomic_DNA"/>
</dbReference>
<keyword evidence="2 3" id="KW-0456">Lyase</keyword>
<dbReference type="InterPro" id="IPR007085">
    <property type="entry name" value="DNA/pantothenate-metab_flavo_C"/>
</dbReference>
<dbReference type="AlphaFoldDB" id="A0A2T3W6X0"/>
<dbReference type="GO" id="GO:0071513">
    <property type="term" value="C:phosphopantothenoylcysteine decarboxylase complex"/>
    <property type="evidence" value="ECO:0007669"/>
    <property type="project" value="TreeGrafter"/>
</dbReference>
<evidence type="ECO:0000259" key="5">
    <source>
        <dbReference type="Pfam" id="PF02441"/>
    </source>
</evidence>
<keyword evidence="8" id="KW-1185">Reference proteome</keyword>
<dbReference type="PANTHER" id="PTHR14359">
    <property type="entry name" value="HOMO-OLIGOMERIC FLAVIN CONTAINING CYS DECARBOXYLASE FAMILY"/>
    <property type="match status" value="1"/>
</dbReference>
<keyword evidence="3 4" id="KW-0285">Flavoprotein</keyword>
<feature type="binding site" evidence="3">
    <location>
        <position position="334"/>
    </location>
    <ligand>
        <name>CTP</name>
        <dbReference type="ChEBI" id="CHEBI:37563"/>
    </ligand>
</feature>
<keyword evidence="1 3" id="KW-0210">Decarboxylase</keyword>
<comment type="catalytic activity">
    <reaction evidence="3 4">
        <text>(R)-4'-phosphopantothenate + L-cysteine + CTP = N-[(R)-4-phosphopantothenoyl]-L-cysteine + CMP + diphosphate + H(+)</text>
        <dbReference type="Rhea" id="RHEA:19397"/>
        <dbReference type="ChEBI" id="CHEBI:10986"/>
        <dbReference type="ChEBI" id="CHEBI:15378"/>
        <dbReference type="ChEBI" id="CHEBI:33019"/>
        <dbReference type="ChEBI" id="CHEBI:35235"/>
        <dbReference type="ChEBI" id="CHEBI:37563"/>
        <dbReference type="ChEBI" id="CHEBI:59458"/>
        <dbReference type="ChEBI" id="CHEBI:60377"/>
        <dbReference type="EC" id="6.3.2.5"/>
    </reaction>
</comment>
<keyword evidence="3 4" id="KW-0436">Ligase</keyword>
<feature type="region of interest" description="Phosphopantothenate--cysteine ligase" evidence="3">
    <location>
        <begin position="236"/>
        <end position="452"/>
    </location>
</feature>
<dbReference type="GO" id="GO:0046872">
    <property type="term" value="F:metal ion binding"/>
    <property type="evidence" value="ECO:0007669"/>
    <property type="project" value="UniProtKB-KW"/>
</dbReference>
<dbReference type="InterPro" id="IPR035929">
    <property type="entry name" value="CoaB-like_sf"/>
</dbReference>
<keyword evidence="3" id="KW-0479">Metal-binding</keyword>
<keyword evidence="3" id="KW-0460">Magnesium</keyword>
<dbReference type="OrthoDB" id="9802554at2"/>
<comment type="caution">
    <text evidence="7">The sequence shown here is derived from an EMBL/GenBank/DDBJ whole genome shotgun (WGS) entry which is preliminary data.</text>
</comment>
<gene>
    <name evidence="3 7" type="primary">coaBC</name>
    <name evidence="7" type="ORF">C8263_10990</name>
</gene>
<protein>
    <recommendedName>
        <fullName evidence="3">Coenzyme A biosynthesis bifunctional protein CoaBC</fullName>
    </recommendedName>
    <alternativeName>
        <fullName evidence="3">DNA/pantothenate metabolism flavoprotein</fullName>
    </alternativeName>
    <alternativeName>
        <fullName evidence="3">Phosphopantothenoylcysteine synthetase/decarboxylase</fullName>
        <shortName evidence="3">PPCS-PPCDC</shortName>
    </alternativeName>
    <domain>
        <recommendedName>
            <fullName evidence="3">Phosphopantothenoylcysteine decarboxylase</fullName>
            <shortName evidence="3">PPC decarboxylase</shortName>
            <shortName evidence="3">PPC-DC</shortName>
            <ecNumber evidence="3">4.1.1.36</ecNumber>
        </recommendedName>
        <alternativeName>
            <fullName evidence="3">CoaC</fullName>
        </alternativeName>
    </domain>
    <domain>
        <recommendedName>
            <fullName evidence="3">Phosphopantothenate--cysteine ligase</fullName>
            <ecNumber evidence="3">6.3.2.5</ecNumber>
        </recommendedName>
        <alternativeName>
            <fullName evidence="3">CoaB</fullName>
        </alternativeName>
        <alternativeName>
            <fullName evidence="3">Phosphopantothenoylcysteine synthetase</fullName>
            <shortName evidence="3">PPC synthetase</shortName>
            <shortName evidence="3">PPC-S</shortName>
        </alternativeName>
    </domain>
</protein>
<evidence type="ECO:0000256" key="3">
    <source>
        <dbReference type="HAMAP-Rule" id="MF_02225"/>
    </source>
</evidence>
<dbReference type="HAMAP" id="MF_02225">
    <property type="entry name" value="CoaBC"/>
    <property type="match status" value="1"/>
</dbReference>
<dbReference type="InterPro" id="IPR005252">
    <property type="entry name" value="CoaBC"/>
</dbReference>
<reference evidence="7 8" key="1">
    <citation type="submission" date="2018-03" db="EMBL/GenBank/DDBJ databases">
        <title>Draft genome of Deinococcus sp. OD32.</title>
        <authorList>
            <person name="Wang X.-P."/>
            <person name="Du Z.-J."/>
        </authorList>
    </citation>
    <scope>NUCLEOTIDE SEQUENCE [LARGE SCALE GENOMIC DNA]</scope>
    <source>
        <strain evidence="7 8">OD32</strain>
    </source>
</reference>
<dbReference type="EC" id="4.1.1.36" evidence="3"/>
<evidence type="ECO:0000256" key="2">
    <source>
        <dbReference type="ARBA" id="ARBA00023239"/>
    </source>
</evidence>
<feature type="region of interest" description="Phosphopantothenoylcysteine decarboxylase" evidence="3">
    <location>
        <begin position="1"/>
        <end position="235"/>
    </location>
</feature>
<dbReference type="Pfam" id="PF04127">
    <property type="entry name" value="DFP"/>
    <property type="match status" value="1"/>
</dbReference>
<evidence type="ECO:0000313" key="7">
    <source>
        <dbReference type="EMBL" id="PTA67639.1"/>
    </source>
</evidence>
<dbReference type="GO" id="GO:0015941">
    <property type="term" value="P:pantothenate catabolic process"/>
    <property type="evidence" value="ECO:0007669"/>
    <property type="project" value="InterPro"/>
</dbReference>
<feature type="binding site" evidence="3">
    <location>
        <position position="386"/>
    </location>
    <ligand>
        <name>CTP</name>
        <dbReference type="ChEBI" id="CHEBI:37563"/>
    </ligand>
</feature>
<dbReference type="PANTHER" id="PTHR14359:SF6">
    <property type="entry name" value="PHOSPHOPANTOTHENOYLCYSTEINE DECARBOXYLASE"/>
    <property type="match status" value="1"/>
</dbReference>
<accession>A0A2T3W6X0</accession>
<dbReference type="NCBIfam" id="TIGR00521">
    <property type="entry name" value="coaBC_dfp"/>
    <property type="match status" value="1"/>
</dbReference>
<comment type="pathway">
    <text evidence="3 4">Cofactor biosynthesis; coenzyme A biosynthesis; CoA from (R)-pantothenate: step 3/5.</text>
</comment>
<comment type="similarity">
    <text evidence="3 4">In the C-terminal section; belongs to the PPC synthetase family.</text>
</comment>